<evidence type="ECO:0000259" key="3">
    <source>
        <dbReference type="PROSITE" id="PS50102"/>
    </source>
</evidence>
<dbReference type="PROSITE" id="PS50102">
    <property type="entry name" value="RRM"/>
    <property type="match status" value="1"/>
</dbReference>
<dbReference type="GeneTree" id="ENSGT00940000154962"/>
<dbReference type="FunFam" id="3.30.70.330:FF:000087">
    <property type="entry name" value="Nucleolysin TIAR isoform 1"/>
    <property type="match status" value="1"/>
</dbReference>
<dbReference type="InterPro" id="IPR000504">
    <property type="entry name" value="RRM_dom"/>
</dbReference>
<dbReference type="PANTHER" id="PTHR10352">
    <property type="entry name" value="EUKARYOTIC TRANSLATION INITIATION FACTOR 3 SUBUNIT G"/>
    <property type="match status" value="1"/>
</dbReference>
<dbReference type="InterPro" id="IPR012677">
    <property type="entry name" value="Nucleotide-bd_a/b_plait_sf"/>
</dbReference>
<keyword evidence="5" id="KW-1185">Reference proteome</keyword>
<feature type="domain" description="RRM" evidence="3">
    <location>
        <begin position="142"/>
        <end position="209"/>
    </location>
</feature>
<dbReference type="InterPro" id="IPR035979">
    <property type="entry name" value="RBD_domain_sf"/>
</dbReference>
<dbReference type="SMART" id="SM00360">
    <property type="entry name" value="RRM"/>
    <property type="match status" value="1"/>
</dbReference>
<evidence type="ECO:0000256" key="2">
    <source>
        <dbReference type="PROSITE-ProRule" id="PRU00176"/>
    </source>
</evidence>
<dbReference type="Pfam" id="PF00076">
    <property type="entry name" value="RRM_1"/>
    <property type="match status" value="1"/>
</dbReference>
<evidence type="ECO:0000313" key="5">
    <source>
        <dbReference type="Proteomes" id="UP000016665"/>
    </source>
</evidence>
<reference evidence="4" key="2">
    <citation type="submission" date="2025-08" db="UniProtKB">
        <authorList>
            <consortium name="Ensembl"/>
        </authorList>
    </citation>
    <scope>IDENTIFICATION</scope>
</reference>
<dbReference type="Ensembl" id="ENSFALT00000039878.1">
    <property type="protein sequence ID" value="ENSFALP00000026967.1"/>
    <property type="gene ID" value="ENSFALG00000024274.1"/>
</dbReference>
<dbReference type="GO" id="GO:0003723">
    <property type="term" value="F:RNA binding"/>
    <property type="evidence" value="ECO:0007669"/>
    <property type="project" value="UniProtKB-UniRule"/>
</dbReference>
<dbReference type="SUPFAM" id="SSF54928">
    <property type="entry name" value="RNA-binding domain, RBD"/>
    <property type="match status" value="1"/>
</dbReference>
<proteinExistence type="predicted"/>
<evidence type="ECO:0000256" key="1">
    <source>
        <dbReference type="ARBA" id="ARBA00022884"/>
    </source>
</evidence>
<accession>A0A803VW61</accession>
<evidence type="ECO:0000313" key="4">
    <source>
        <dbReference type="Ensembl" id="ENSFALP00000026967.1"/>
    </source>
</evidence>
<dbReference type="Proteomes" id="UP000016665">
    <property type="component" value="Chromosome 22"/>
</dbReference>
<dbReference type="Gene3D" id="3.30.70.330">
    <property type="match status" value="1"/>
</dbReference>
<reference evidence="4" key="3">
    <citation type="submission" date="2025-09" db="UniProtKB">
        <authorList>
            <consortium name="Ensembl"/>
        </authorList>
    </citation>
    <scope>IDENTIFICATION</scope>
</reference>
<reference evidence="4 5" key="1">
    <citation type="journal article" date="2012" name="Nature">
        <title>The genomic landscape of species divergence in Ficedula flycatchers.</title>
        <authorList>
            <person name="Ellegren H."/>
            <person name="Smeds L."/>
            <person name="Burri R."/>
            <person name="Olason P.I."/>
            <person name="Backstrom N."/>
            <person name="Kawakami T."/>
            <person name="Kunstner A."/>
            <person name="Makinen H."/>
            <person name="Nadachowska-Brzyska K."/>
            <person name="Qvarnstrom A."/>
            <person name="Uebbing S."/>
            <person name="Wolf J.B."/>
        </authorList>
    </citation>
    <scope>NUCLEOTIDE SEQUENCE [LARGE SCALE GENOMIC DNA]</scope>
</reference>
<organism evidence="4 5">
    <name type="scientific">Ficedula albicollis</name>
    <name type="common">Collared flycatcher</name>
    <name type="synonym">Muscicapa albicollis</name>
    <dbReference type="NCBI Taxonomy" id="59894"/>
    <lineage>
        <taxon>Eukaryota</taxon>
        <taxon>Metazoa</taxon>
        <taxon>Chordata</taxon>
        <taxon>Craniata</taxon>
        <taxon>Vertebrata</taxon>
        <taxon>Euteleostomi</taxon>
        <taxon>Archelosauria</taxon>
        <taxon>Archosauria</taxon>
        <taxon>Dinosauria</taxon>
        <taxon>Saurischia</taxon>
        <taxon>Theropoda</taxon>
        <taxon>Coelurosauria</taxon>
        <taxon>Aves</taxon>
        <taxon>Neognathae</taxon>
        <taxon>Neoaves</taxon>
        <taxon>Telluraves</taxon>
        <taxon>Australaves</taxon>
        <taxon>Passeriformes</taxon>
        <taxon>Muscicapidae</taxon>
        <taxon>Ficedula</taxon>
    </lineage>
</organism>
<dbReference type="AlphaFoldDB" id="A0A803VW61"/>
<sequence>MRYGNWTLLGNQSVWDMGTGVCTGKSVWKFMESWNPAMVWVGRNIKPTQCQPCHGRDTSCCPRLSRAGLGHCPGSRGSHWIPSSSGNSIPAPLTLIPPQYPVSPSPLAVESHSPFSYHSIPGPKPLSRLQCVQHPCPCLCLPLRYVGNLSRDVTEALILQLFSQIGPCKNCKMIMDTAGNDPYCFVEFYEHRHAAAALAAMNGRKIMGKVSCCARGESGGWARPGGSPGAEILLGNQGVCCQWQTPPVSGDLSRARLGRGVQSIGRRCSACWEQFGVLGAVQGVGSSSEHWEKVFRVLEGGIQSVGRRSSSLEEFRELGAVQSVGRCSEHWEQKFRVLGKGVQGVGRRSSECWEFRALIKVQRVGGRGSEHWEKEFRVLGEVPSVGRNVELRMGENHRIPEWLGRRPLWR</sequence>
<protein>
    <recommendedName>
        <fullName evidence="3">RRM domain-containing protein</fullName>
    </recommendedName>
</protein>
<keyword evidence="1 2" id="KW-0694">RNA-binding</keyword>
<name>A0A803VW61_FICAL</name>